<gene>
    <name evidence="1" type="ORF">H7R52_11295</name>
</gene>
<protein>
    <submittedName>
        <fullName evidence="1">Uncharacterized protein</fullName>
    </submittedName>
</protein>
<dbReference type="AlphaFoldDB" id="A0A923NK54"/>
<reference evidence="1" key="1">
    <citation type="submission" date="2020-08" db="EMBL/GenBank/DDBJ databases">
        <title>Complete genome sequence of Weissella confusa strain FS54 provides insights into metabolic potential.</title>
        <authorList>
            <person name="Fhoula I."/>
            <person name="Najjari A."/>
            <person name="Lekired A."/>
            <person name="Bessrour-Aouam N."/>
            <person name="Jaballah S."/>
            <person name="Klibi N."/>
            <person name="Ouzari H.-I."/>
        </authorList>
    </citation>
    <scope>NUCLEOTIDE SEQUENCE</scope>
    <source>
        <strain evidence="1">FS54</strain>
    </source>
</reference>
<organism evidence="1 2">
    <name type="scientific">Weissella confusa</name>
    <name type="common">Lactobacillus confusus</name>
    <dbReference type="NCBI Taxonomy" id="1583"/>
    <lineage>
        <taxon>Bacteria</taxon>
        <taxon>Bacillati</taxon>
        <taxon>Bacillota</taxon>
        <taxon>Bacilli</taxon>
        <taxon>Lactobacillales</taxon>
        <taxon>Lactobacillaceae</taxon>
        <taxon>Weissella</taxon>
    </lineage>
</organism>
<dbReference type="RefSeq" id="WP_252972251.1">
    <property type="nucleotide sequence ID" value="NZ_JAXDEI010000015.1"/>
</dbReference>
<name>A0A923NK54_WEICO</name>
<evidence type="ECO:0000313" key="2">
    <source>
        <dbReference type="Proteomes" id="UP000650485"/>
    </source>
</evidence>
<dbReference type="EMBL" id="JACSZT010000008">
    <property type="protein sequence ID" value="MBC6499247.1"/>
    <property type="molecule type" value="Genomic_DNA"/>
</dbReference>
<proteinExistence type="predicted"/>
<evidence type="ECO:0000313" key="1">
    <source>
        <dbReference type="EMBL" id="MBC6499247.1"/>
    </source>
</evidence>
<sequence>MSKKSAEKEEIAEEEVIKNMVNFHKEYSKGEQDQILATNAHGMSRKAVERIFLGSFPGRHHHTNKRDVNALALSLLWVQGWDFRNLLGMLERLNLSDTTIDLNMLGLKAG</sequence>
<dbReference type="Proteomes" id="UP000650485">
    <property type="component" value="Unassembled WGS sequence"/>
</dbReference>
<comment type="caution">
    <text evidence="1">The sequence shown here is derived from an EMBL/GenBank/DDBJ whole genome shotgun (WGS) entry which is preliminary data.</text>
</comment>
<accession>A0A923NK54</accession>